<dbReference type="InterPro" id="IPR015345">
    <property type="entry name" value="Cytokinin_DH_FAD/cytokin-bd"/>
</dbReference>
<dbReference type="InterPro" id="IPR016166">
    <property type="entry name" value="FAD-bd_PCMH"/>
</dbReference>
<evidence type="ECO:0000256" key="3">
    <source>
        <dbReference type="ARBA" id="ARBA00011928"/>
    </source>
</evidence>
<evidence type="ECO:0000259" key="10">
    <source>
        <dbReference type="PROSITE" id="PS51387"/>
    </source>
</evidence>
<dbReference type="SUPFAM" id="SSF56176">
    <property type="entry name" value="FAD-binding/transporter-associated domain-like"/>
    <property type="match status" value="1"/>
</dbReference>
<dbReference type="GO" id="GO:0071949">
    <property type="term" value="F:FAD binding"/>
    <property type="evidence" value="ECO:0007669"/>
    <property type="project" value="InterPro"/>
</dbReference>
<sequence length="386" mass="43553">MSMCEMGHSVQCQLKRINDHPPGLSSNLIEDTQCLLFDNNVEFEYIHQSCHEATTIAIHVTGDNLLNFCFPSIPLSLRTVVLDGHLSFTDNEFAAKDFGDQYRYSPLAVLHPKSVSDISTIIKHVWQMGPYTELKIAARGRGHSLHGQSQANRGIVISMESLWRQKMQFHIGKTCYVDVSGGALWINILHESLKYGLTPKSWTDYLHLSVGGTLSNAGISGQAFRHGPQINNVHQLEVVTGKGEVVNCSESQNTDLFYGVLGGLGQFGVITRARISLQPAPHKVKWIRVLYSDFSTFSKDQEYLISVEKTFDYIEGLVIKNKTNLMNDWRSNFTPQDSVRASQFISEGKLLFCLELAKNFNPEETESTNKVRLCHIELYKKMEMVF</sequence>
<evidence type="ECO:0000256" key="6">
    <source>
        <dbReference type="ARBA" id="ARBA00022827"/>
    </source>
</evidence>
<comment type="cofactor">
    <cofactor evidence="1">
        <name>FAD</name>
        <dbReference type="ChEBI" id="CHEBI:57692"/>
    </cofactor>
</comment>
<dbReference type="Gene3D" id="3.30.465.10">
    <property type="match status" value="1"/>
</dbReference>
<gene>
    <name evidence="11" type="ORF">DCAR_003233</name>
</gene>
<reference evidence="11" key="1">
    <citation type="journal article" date="2016" name="Nat. Genet.">
        <title>A high-quality carrot genome assembly provides new insights into carotenoid accumulation and asterid genome evolution.</title>
        <authorList>
            <person name="Iorizzo M."/>
            <person name="Ellison S."/>
            <person name="Senalik D."/>
            <person name="Zeng P."/>
            <person name="Satapoomin P."/>
            <person name="Huang J."/>
            <person name="Bowman M."/>
            <person name="Iovene M."/>
            <person name="Sanseverino W."/>
            <person name="Cavagnaro P."/>
            <person name="Yildiz M."/>
            <person name="Macko-Podgorni A."/>
            <person name="Moranska E."/>
            <person name="Grzebelus E."/>
            <person name="Grzebelus D."/>
            <person name="Ashrafi H."/>
            <person name="Zheng Z."/>
            <person name="Cheng S."/>
            <person name="Spooner D."/>
            <person name="Van Deynze A."/>
            <person name="Simon P."/>
        </authorList>
    </citation>
    <scope>NUCLEOTIDE SEQUENCE [LARGE SCALE GENOMIC DNA]</scope>
    <source>
        <tissue evidence="11">Leaf</tissue>
    </source>
</reference>
<evidence type="ECO:0000313" key="11">
    <source>
        <dbReference type="EMBL" id="KZN10577.1"/>
    </source>
</evidence>
<dbReference type="InterPro" id="IPR016170">
    <property type="entry name" value="Cytok_DH_C_sf"/>
</dbReference>
<dbReference type="InterPro" id="IPR050432">
    <property type="entry name" value="FAD-linked_Oxidoreductases_BP"/>
</dbReference>
<dbReference type="SUPFAM" id="SSF55103">
    <property type="entry name" value="FAD-linked oxidases, C-terminal domain"/>
    <property type="match status" value="1"/>
</dbReference>
<evidence type="ECO:0000256" key="1">
    <source>
        <dbReference type="ARBA" id="ARBA00001974"/>
    </source>
</evidence>
<dbReference type="InterPro" id="IPR016164">
    <property type="entry name" value="FAD-linked_Oxase-like_C"/>
</dbReference>
<evidence type="ECO:0000256" key="5">
    <source>
        <dbReference type="ARBA" id="ARBA00022729"/>
    </source>
</evidence>
<evidence type="ECO:0000256" key="9">
    <source>
        <dbReference type="ARBA" id="ARBA00048224"/>
    </source>
</evidence>
<dbReference type="InterPro" id="IPR036318">
    <property type="entry name" value="FAD-bd_PCMH-like_sf"/>
</dbReference>
<dbReference type="Gramene" id="KZN10577">
    <property type="protein sequence ID" value="KZN10577"/>
    <property type="gene ID" value="DCAR_003233"/>
</dbReference>
<dbReference type="STRING" id="79200.A0A166HZD5"/>
<dbReference type="AlphaFoldDB" id="A0A166HZD5"/>
<keyword evidence="6" id="KW-0274">FAD</keyword>
<comment type="similarity">
    <text evidence="2">Belongs to the oxygen-dependent FAD-linked oxidoreductase family.</text>
</comment>
<evidence type="ECO:0000256" key="4">
    <source>
        <dbReference type="ARBA" id="ARBA00022630"/>
    </source>
</evidence>
<dbReference type="EC" id="1.5.99.12" evidence="3"/>
<evidence type="ECO:0000256" key="2">
    <source>
        <dbReference type="ARBA" id="ARBA00005466"/>
    </source>
</evidence>
<name>A0A166HZD5_DAUCS</name>
<accession>A0A166HZD5</accession>
<keyword evidence="5" id="KW-0732">Signal</keyword>
<keyword evidence="7" id="KW-0560">Oxidoreductase</keyword>
<dbReference type="PANTHER" id="PTHR13878">
    <property type="entry name" value="GULONOLACTONE OXIDASE"/>
    <property type="match status" value="1"/>
</dbReference>
<dbReference type="PROSITE" id="PS51387">
    <property type="entry name" value="FAD_PCMH"/>
    <property type="match status" value="1"/>
</dbReference>
<comment type="caution">
    <text evidence="11">The sequence shown here is derived from an EMBL/GenBank/DDBJ whole genome shotgun (WGS) entry which is preliminary data.</text>
</comment>
<comment type="catalytic activity">
    <reaction evidence="9">
        <text>N(6)-dimethylallyladenine + A + H2O = 3-methyl-2-butenal + adenine + AH2</text>
        <dbReference type="Rhea" id="RHEA:13625"/>
        <dbReference type="ChEBI" id="CHEBI:13193"/>
        <dbReference type="ChEBI" id="CHEBI:15377"/>
        <dbReference type="ChEBI" id="CHEBI:15825"/>
        <dbReference type="ChEBI" id="CHEBI:16708"/>
        <dbReference type="ChEBI" id="CHEBI:17499"/>
        <dbReference type="ChEBI" id="CHEBI:17660"/>
        <dbReference type="EC" id="1.5.99.12"/>
    </reaction>
</comment>
<dbReference type="PANTHER" id="PTHR13878:SF53">
    <property type="entry name" value="CYTOKININ DEHYDROGENASE 6"/>
    <property type="match status" value="1"/>
</dbReference>
<dbReference type="EMBL" id="LNRQ01000001">
    <property type="protein sequence ID" value="KZN10577.1"/>
    <property type="molecule type" value="Genomic_DNA"/>
</dbReference>
<dbReference type="Pfam" id="PF01565">
    <property type="entry name" value="FAD_binding_4"/>
    <property type="match status" value="1"/>
</dbReference>
<dbReference type="Pfam" id="PF09265">
    <property type="entry name" value="Cytokin-bind"/>
    <property type="match status" value="1"/>
</dbReference>
<dbReference type="Gene3D" id="3.40.462.10">
    <property type="entry name" value="FAD-linked oxidases, C-terminal domain"/>
    <property type="match status" value="1"/>
</dbReference>
<dbReference type="GO" id="GO:0019139">
    <property type="term" value="F:cytokinin dehydrogenase activity"/>
    <property type="evidence" value="ECO:0007669"/>
    <property type="project" value="UniProtKB-EC"/>
</dbReference>
<keyword evidence="4" id="KW-0285">Flavoprotein</keyword>
<dbReference type="GO" id="GO:0009690">
    <property type="term" value="P:cytokinin metabolic process"/>
    <property type="evidence" value="ECO:0007669"/>
    <property type="project" value="InterPro"/>
</dbReference>
<protein>
    <recommendedName>
        <fullName evidence="3">cytokinin dehydrogenase</fullName>
        <ecNumber evidence="3">1.5.99.12</ecNumber>
    </recommendedName>
</protein>
<dbReference type="Gene3D" id="3.30.43.10">
    <property type="entry name" value="Uridine Diphospho-n-acetylenolpyruvylglucosamine Reductase, domain 2"/>
    <property type="match status" value="1"/>
</dbReference>
<feature type="domain" description="FAD-binding PCMH-type" evidence="10">
    <location>
        <begin position="102"/>
        <end position="280"/>
    </location>
</feature>
<evidence type="ECO:0000256" key="7">
    <source>
        <dbReference type="ARBA" id="ARBA00023002"/>
    </source>
</evidence>
<dbReference type="InterPro" id="IPR016169">
    <property type="entry name" value="FAD-bd_PCMH_sub2"/>
</dbReference>
<organism evidence="11">
    <name type="scientific">Daucus carota subsp. sativus</name>
    <name type="common">Carrot</name>
    <dbReference type="NCBI Taxonomy" id="79200"/>
    <lineage>
        <taxon>Eukaryota</taxon>
        <taxon>Viridiplantae</taxon>
        <taxon>Streptophyta</taxon>
        <taxon>Embryophyta</taxon>
        <taxon>Tracheophyta</taxon>
        <taxon>Spermatophyta</taxon>
        <taxon>Magnoliopsida</taxon>
        <taxon>eudicotyledons</taxon>
        <taxon>Gunneridae</taxon>
        <taxon>Pentapetalae</taxon>
        <taxon>asterids</taxon>
        <taxon>campanulids</taxon>
        <taxon>Apiales</taxon>
        <taxon>Apiaceae</taxon>
        <taxon>Apioideae</taxon>
        <taxon>Scandiceae</taxon>
        <taxon>Daucinae</taxon>
        <taxon>Daucus</taxon>
        <taxon>Daucus sect. Daucus</taxon>
    </lineage>
</organism>
<dbReference type="FunFam" id="3.30.465.10:FF:000021">
    <property type="entry name" value="Cytokinin dehydrogenase 1"/>
    <property type="match status" value="1"/>
</dbReference>
<keyword evidence="8" id="KW-0325">Glycoprotein</keyword>
<evidence type="ECO:0000256" key="8">
    <source>
        <dbReference type="ARBA" id="ARBA00023180"/>
    </source>
</evidence>
<proteinExistence type="inferred from homology"/>
<dbReference type="InterPro" id="IPR016167">
    <property type="entry name" value="FAD-bd_PCMH_sub1"/>
</dbReference>
<dbReference type="InterPro" id="IPR006094">
    <property type="entry name" value="Oxid_FAD_bind_N"/>
</dbReference>